<reference evidence="3" key="1">
    <citation type="submission" date="2013-12" db="EMBL/GenBank/DDBJ databases">
        <title>The Genome Sequence of Aphanomyces invadans NJM9701.</title>
        <authorList>
            <consortium name="The Broad Institute Genomics Platform"/>
            <person name="Russ C."/>
            <person name="Tyler B."/>
            <person name="van West P."/>
            <person name="Dieguez-Uribeondo J."/>
            <person name="Young S.K."/>
            <person name="Zeng Q."/>
            <person name="Gargeya S."/>
            <person name="Fitzgerald M."/>
            <person name="Abouelleil A."/>
            <person name="Alvarado L."/>
            <person name="Chapman S.B."/>
            <person name="Gainer-Dewar J."/>
            <person name="Goldberg J."/>
            <person name="Griggs A."/>
            <person name="Gujja S."/>
            <person name="Hansen M."/>
            <person name="Howarth C."/>
            <person name="Imamovic A."/>
            <person name="Ireland A."/>
            <person name="Larimer J."/>
            <person name="McCowan C."/>
            <person name="Murphy C."/>
            <person name="Pearson M."/>
            <person name="Poon T.W."/>
            <person name="Priest M."/>
            <person name="Roberts A."/>
            <person name="Saif S."/>
            <person name="Shea T."/>
            <person name="Sykes S."/>
            <person name="Wortman J."/>
            <person name="Nusbaum C."/>
            <person name="Birren B."/>
        </authorList>
    </citation>
    <scope>NUCLEOTIDE SEQUENCE [LARGE SCALE GENOMIC DNA]</scope>
    <source>
        <strain evidence="3">NJM9701</strain>
    </source>
</reference>
<evidence type="ECO:0000256" key="1">
    <source>
        <dbReference type="ARBA" id="ARBA00022737"/>
    </source>
</evidence>
<dbReference type="OrthoDB" id="109250at2759"/>
<dbReference type="RefSeq" id="XP_008869785.1">
    <property type="nucleotide sequence ID" value="XM_008871563.1"/>
</dbReference>
<dbReference type="VEuPathDB" id="FungiDB:H310_06476"/>
<dbReference type="GeneID" id="20083526"/>
<evidence type="ECO:0000313" key="3">
    <source>
        <dbReference type="EMBL" id="ETW01937.1"/>
    </source>
</evidence>
<dbReference type="SUPFAM" id="SSF63829">
    <property type="entry name" value="Calcium-dependent phosphotriesterase"/>
    <property type="match status" value="1"/>
</dbReference>
<keyword evidence="2" id="KW-0175">Coiled coil</keyword>
<dbReference type="STRING" id="157072.A0A024U7U4"/>
<sequence>MTSRHEAGRTRRRLPHVNVDAEYEGESLDTVHLLAGSGQRGCGDGRAVSASFNAPADLCYLGDDAGTLVLSDTQNNTLRFVVPPSHSSLNKYDSEPRVQSLRHARFSSPRGLAITASWDTLHLLVCDSGNHRIQWGQLPLHFPIDEMTFDTFAGTGVRGHQDGPANTATFHHPSGVCVDGNEVVYVVDTGNHCIREVRRVKRHVASSSTNNAGGGHHWVVLTIAGNGSGGTKKKSMGVVKDGRGRVSNHVGGYIDGPGDRARFRAPTGICLGRGQDELLVADTFNHCIRVVSRRQTRGATEWTVHTIAGGGQSGHLDSNCDSALFNQPVGICRASDDSLFVADKGNHCIRHIGGYIGKLKYSWVRTISVGALAPSWRFPKGVEPPLLLPKGVAMLPVHHSWYSPNQHPHEDNNRCPPKLVVGVCDTGNHIVRVITLNMDDTAIPSTKPVHDANAWTDAPIATPVYSLPTSPSMGNQHTEELERLREDNHRLQLENAALREAVASAADSIERLTILLATRCNQRQ</sequence>
<name>A0A024U7U4_9STRA</name>
<dbReference type="InterPro" id="IPR001258">
    <property type="entry name" value="NHL_repeat"/>
</dbReference>
<dbReference type="AlphaFoldDB" id="A0A024U7U4"/>
<organism evidence="3">
    <name type="scientific">Aphanomyces invadans</name>
    <dbReference type="NCBI Taxonomy" id="157072"/>
    <lineage>
        <taxon>Eukaryota</taxon>
        <taxon>Sar</taxon>
        <taxon>Stramenopiles</taxon>
        <taxon>Oomycota</taxon>
        <taxon>Saprolegniomycetes</taxon>
        <taxon>Saprolegniales</taxon>
        <taxon>Verrucalvaceae</taxon>
        <taxon>Aphanomyces</taxon>
    </lineage>
</organism>
<feature type="coiled-coil region" evidence="2">
    <location>
        <begin position="474"/>
        <end position="501"/>
    </location>
</feature>
<accession>A0A024U7U4</accession>
<dbReference type="eggNOG" id="KOG2177">
    <property type="taxonomic scope" value="Eukaryota"/>
</dbReference>
<dbReference type="PANTHER" id="PTHR46388:SF2">
    <property type="entry name" value="NHL REPEAT-CONTAINING PROTEIN 2"/>
    <property type="match status" value="1"/>
</dbReference>
<dbReference type="Pfam" id="PF01436">
    <property type="entry name" value="NHL"/>
    <property type="match status" value="3"/>
</dbReference>
<evidence type="ECO:0000256" key="2">
    <source>
        <dbReference type="SAM" id="Coils"/>
    </source>
</evidence>
<dbReference type="Gene3D" id="2.120.10.30">
    <property type="entry name" value="TolB, C-terminal domain"/>
    <property type="match status" value="3"/>
</dbReference>
<proteinExistence type="predicted"/>
<dbReference type="EMBL" id="KI913962">
    <property type="protein sequence ID" value="ETW01937.1"/>
    <property type="molecule type" value="Genomic_DNA"/>
</dbReference>
<gene>
    <name evidence="3" type="ORF">H310_06476</name>
</gene>
<keyword evidence="1" id="KW-0677">Repeat</keyword>
<protein>
    <recommendedName>
        <fullName evidence="4">SMP-30/Gluconolactonase/LRE-like region domain-containing protein</fullName>
    </recommendedName>
</protein>
<dbReference type="InterPro" id="IPR011042">
    <property type="entry name" value="6-blade_b-propeller_TolB-like"/>
</dbReference>
<evidence type="ECO:0008006" key="4">
    <source>
        <dbReference type="Google" id="ProtNLM"/>
    </source>
</evidence>
<dbReference type="PANTHER" id="PTHR46388">
    <property type="entry name" value="NHL REPEAT-CONTAINING PROTEIN 2"/>
    <property type="match status" value="1"/>
</dbReference>